<accession>A0A3N4M7G3</accession>
<keyword evidence="1" id="KW-0472">Membrane</keyword>
<gene>
    <name evidence="2" type="ORF">EG028_19810</name>
</gene>
<dbReference type="OrthoDB" id="2618657at2"/>
<name>A0A3N4M7G3_9BACT</name>
<evidence type="ECO:0000256" key="1">
    <source>
        <dbReference type="SAM" id="Phobius"/>
    </source>
</evidence>
<dbReference type="AlphaFoldDB" id="A0A3N4M7G3"/>
<feature type="transmembrane region" description="Helical" evidence="1">
    <location>
        <begin position="6"/>
        <end position="23"/>
    </location>
</feature>
<keyword evidence="1" id="KW-0812">Transmembrane</keyword>
<dbReference type="RefSeq" id="WP_120518014.1">
    <property type="nucleotide sequence ID" value="NZ_QXZY01000011.1"/>
</dbReference>
<keyword evidence="3" id="KW-1185">Reference proteome</keyword>
<comment type="caution">
    <text evidence="2">The sequence shown here is derived from an EMBL/GenBank/DDBJ whole genome shotgun (WGS) entry which is preliminary data.</text>
</comment>
<keyword evidence="1" id="KW-1133">Transmembrane helix</keyword>
<proteinExistence type="predicted"/>
<organism evidence="2 3">
    <name type="scientific">Chitinophaga barathri</name>
    <dbReference type="NCBI Taxonomy" id="1647451"/>
    <lineage>
        <taxon>Bacteria</taxon>
        <taxon>Pseudomonadati</taxon>
        <taxon>Bacteroidota</taxon>
        <taxon>Chitinophagia</taxon>
        <taxon>Chitinophagales</taxon>
        <taxon>Chitinophagaceae</taxon>
        <taxon>Chitinophaga</taxon>
    </lineage>
</organism>
<protein>
    <submittedName>
        <fullName evidence="2">Uncharacterized protein</fullName>
    </submittedName>
</protein>
<dbReference type="EMBL" id="RMBX01000011">
    <property type="protein sequence ID" value="RPD39372.1"/>
    <property type="molecule type" value="Genomic_DNA"/>
</dbReference>
<reference evidence="3" key="1">
    <citation type="submission" date="2018-11" db="EMBL/GenBank/DDBJ databases">
        <title>Chitinophaga lutea sp.nov., isolate from arsenic contaminated soil.</title>
        <authorList>
            <person name="Zong Y."/>
        </authorList>
    </citation>
    <scope>NUCLEOTIDE SEQUENCE [LARGE SCALE GENOMIC DNA]</scope>
    <source>
        <strain evidence="3">YLT18</strain>
    </source>
</reference>
<dbReference type="Proteomes" id="UP000279089">
    <property type="component" value="Unassembled WGS sequence"/>
</dbReference>
<evidence type="ECO:0000313" key="3">
    <source>
        <dbReference type="Proteomes" id="UP000279089"/>
    </source>
</evidence>
<evidence type="ECO:0000313" key="2">
    <source>
        <dbReference type="EMBL" id="RPD39372.1"/>
    </source>
</evidence>
<sequence length="199" mass="23127">MLSLYILLAIAAVVAGFVIYRLIAVRKASRRAQQVKLERIQPLLDKLETGIPLGLDDVMPYARDVRTRETAYSMLKDFNLSHIFPPEFYSLEKSSEANLANWLEFPTELAAIPDEIFHIRRVTIDYDGQQHFVHYEVFRFRVFEPHWASDKGWMLGVVGPYFDDSQPYDWPQCTFSRLTAENDASPETEAKWVHEKISK</sequence>